<dbReference type="Proteomes" id="UP000077266">
    <property type="component" value="Unassembled WGS sequence"/>
</dbReference>
<name>A0A165ITN9_EXIGL</name>
<evidence type="ECO:0000313" key="4">
    <source>
        <dbReference type="Proteomes" id="UP000077266"/>
    </source>
</evidence>
<sequence>MNQALLFLLLGPRLLSSRRARTTTLLVFPALLSEQFNYRICHPDCPSRRISVQELERAAADSEAPPAMAVLRPPGRADCCQPARALHVSGPGSTSSQSPSQVPFRSRDEHRTETLTERTKPEAVQSVPLPGVSLQLALHAHVAALHQQPCTSGVLEEGGPERRCGQ</sequence>
<dbReference type="InParanoid" id="A0A165ITN9"/>
<evidence type="ECO:0000256" key="2">
    <source>
        <dbReference type="SAM" id="SignalP"/>
    </source>
</evidence>
<organism evidence="3 4">
    <name type="scientific">Exidia glandulosa HHB12029</name>
    <dbReference type="NCBI Taxonomy" id="1314781"/>
    <lineage>
        <taxon>Eukaryota</taxon>
        <taxon>Fungi</taxon>
        <taxon>Dikarya</taxon>
        <taxon>Basidiomycota</taxon>
        <taxon>Agaricomycotina</taxon>
        <taxon>Agaricomycetes</taxon>
        <taxon>Auriculariales</taxon>
        <taxon>Exidiaceae</taxon>
        <taxon>Exidia</taxon>
    </lineage>
</organism>
<dbReference type="EMBL" id="KV425983">
    <property type="protein sequence ID" value="KZV93862.1"/>
    <property type="molecule type" value="Genomic_DNA"/>
</dbReference>
<feature type="signal peptide" evidence="2">
    <location>
        <begin position="1"/>
        <end position="20"/>
    </location>
</feature>
<keyword evidence="4" id="KW-1185">Reference proteome</keyword>
<gene>
    <name evidence="3" type="ORF">EXIGLDRAFT_33850</name>
</gene>
<keyword evidence="2" id="KW-0732">Signal</keyword>
<dbReference type="AlphaFoldDB" id="A0A165ITN9"/>
<feature type="chain" id="PRO_5007859514" evidence="2">
    <location>
        <begin position="21"/>
        <end position="166"/>
    </location>
</feature>
<feature type="compositionally biased region" description="Low complexity" evidence="1">
    <location>
        <begin position="88"/>
        <end position="102"/>
    </location>
</feature>
<feature type="compositionally biased region" description="Basic and acidic residues" evidence="1">
    <location>
        <begin position="105"/>
        <end position="121"/>
    </location>
</feature>
<protein>
    <submittedName>
        <fullName evidence="3">Uncharacterized protein</fullName>
    </submittedName>
</protein>
<reference evidence="3 4" key="1">
    <citation type="journal article" date="2016" name="Mol. Biol. Evol.">
        <title>Comparative Genomics of Early-Diverging Mushroom-Forming Fungi Provides Insights into the Origins of Lignocellulose Decay Capabilities.</title>
        <authorList>
            <person name="Nagy L.G."/>
            <person name="Riley R."/>
            <person name="Tritt A."/>
            <person name="Adam C."/>
            <person name="Daum C."/>
            <person name="Floudas D."/>
            <person name="Sun H."/>
            <person name="Yadav J.S."/>
            <person name="Pangilinan J."/>
            <person name="Larsson K.H."/>
            <person name="Matsuura K."/>
            <person name="Barry K."/>
            <person name="Labutti K."/>
            <person name="Kuo R."/>
            <person name="Ohm R.A."/>
            <person name="Bhattacharya S.S."/>
            <person name="Shirouzu T."/>
            <person name="Yoshinaga Y."/>
            <person name="Martin F.M."/>
            <person name="Grigoriev I.V."/>
            <person name="Hibbett D.S."/>
        </authorList>
    </citation>
    <scope>NUCLEOTIDE SEQUENCE [LARGE SCALE GENOMIC DNA]</scope>
    <source>
        <strain evidence="3 4">HHB12029</strain>
    </source>
</reference>
<evidence type="ECO:0000313" key="3">
    <source>
        <dbReference type="EMBL" id="KZV93862.1"/>
    </source>
</evidence>
<accession>A0A165ITN9</accession>
<evidence type="ECO:0000256" key="1">
    <source>
        <dbReference type="SAM" id="MobiDB-lite"/>
    </source>
</evidence>
<feature type="region of interest" description="Disordered" evidence="1">
    <location>
        <begin position="81"/>
        <end position="126"/>
    </location>
</feature>
<proteinExistence type="predicted"/>